<comment type="similarity">
    <text evidence="3 10 13">Belongs to the IPP transferase family.</text>
</comment>
<evidence type="ECO:0000256" key="3">
    <source>
        <dbReference type="ARBA" id="ARBA00005842"/>
    </source>
</evidence>
<gene>
    <name evidence="10 14" type="primary">miaA</name>
    <name evidence="14" type="ORF">HCT48_00485</name>
</gene>
<keyword evidence="7 10" id="KW-0067">ATP-binding</keyword>
<dbReference type="EC" id="2.5.1.75" evidence="10"/>
<dbReference type="GO" id="GO:0006400">
    <property type="term" value="P:tRNA modification"/>
    <property type="evidence" value="ECO:0007669"/>
    <property type="project" value="TreeGrafter"/>
</dbReference>
<comment type="function">
    <text evidence="2 10 12">Catalyzes the transfer of a dimethylallyl group onto the adenine at position 37 in tRNAs that read codons beginning with uridine, leading to the formation of N6-(dimethylallyl)adenosine (i(6)A).</text>
</comment>
<evidence type="ECO:0000256" key="1">
    <source>
        <dbReference type="ARBA" id="ARBA00001946"/>
    </source>
</evidence>
<sequence length="309" mass="34898">MITITSRSKRPVILLLGATAVGKSTAVLALSQLVDAVIYADASAMYRDLSIGVAKPSLEERAILPHFMLDLLNLDEQMNVADFVQKSDAIIADLAREDKVALLSGGTLYYLRHFLYGLPTTPPASEASRAYVEQMARDIGQEALYAHLTSIDPISAERLAWQDSYRVSRALEVYYDSGKPLSSFLLEKDVLRDRYDFCLIELVRPREELYARINDRVEAMWQAGLVAEVEDLKRKGLNASMPASKAIGYRQFFMEGLSLAEIKERIKKESRNYAKRQLTFLRSLPINYRLPADDITSLKQCVQSFLFSR</sequence>
<dbReference type="Gene3D" id="3.40.50.300">
    <property type="entry name" value="P-loop containing nucleotide triphosphate hydrolases"/>
    <property type="match status" value="1"/>
</dbReference>
<dbReference type="Proteomes" id="UP000778951">
    <property type="component" value="Unassembled WGS sequence"/>
</dbReference>
<evidence type="ECO:0000256" key="2">
    <source>
        <dbReference type="ARBA" id="ARBA00003213"/>
    </source>
</evidence>
<accession>A0A968GHF6</accession>
<dbReference type="NCBIfam" id="TIGR00174">
    <property type="entry name" value="miaA"/>
    <property type="match status" value="1"/>
</dbReference>
<organism evidence="14 15">
    <name type="scientific">Entomospira culicis</name>
    <dbReference type="NCBI Taxonomy" id="2719989"/>
    <lineage>
        <taxon>Bacteria</taxon>
        <taxon>Pseudomonadati</taxon>
        <taxon>Spirochaetota</taxon>
        <taxon>Spirochaetia</taxon>
        <taxon>Spirochaetales</taxon>
        <taxon>Spirochaetaceae</taxon>
        <taxon>Entomospira</taxon>
    </lineage>
</organism>
<comment type="cofactor">
    <cofactor evidence="1 10">
        <name>Mg(2+)</name>
        <dbReference type="ChEBI" id="CHEBI:18420"/>
    </cofactor>
</comment>
<comment type="subunit">
    <text evidence="10">Monomer.</text>
</comment>
<evidence type="ECO:0000313" key="15">
    <source>
        <dbReference type="Proteomes" id="UP000778951"/>
    </source>
</evidence>
<dbReference type="InterPro" id="IPR039657">
    <property type="entry name" value="Dimethylallyltransferase"/>
</dbReference>
<dbReference type="RefSeq" id="WP_167694800.1">
    <property type="nucleotide sequence ID" value="NZ_CP118181.1"/>
</dbReference>
<keyword evidence="5 10" id="KW-0819">tRNA processing</keyword>
<evidence type="ECO:0000256" key="4">
    <source>
        <dbReference type="ARBA" id="ARBA00022679"/>
    </source>
</evidence>
<evidence type="ECO:0000256" key="9">
    <source>
        <dbReference type="ARBA" id="ARBA00049563"/>
    </source>
</evidence>
<dbReference type="Gene3D" id="1.10.20.140">
    <property type="match status" value="1"/>
</dbReference>
<evidence type="ECO:0000256" key="12">
    <source>
        <dbReference type="RuleBase" id="RU003784"/>
    </source>
</evidence>
<dbReference type="GO" id="GO:0005524">
    <property type="term" value="F:ATP binding"/>
    <property type="evidence" value="ECO:0007669"/>
    <property type="project" value="UniProtKB-UniRule"/>
</dbReference>
<keyword evidence="6 10" id="KW-0547">Nucleotide-binding</keyword>
<dbReference type="GO" id="GO:0052381">
    <property type="term" value="F:tRNA dimethylallyltransferase activity"/>
    <property type="evidence" value="ECO:0007669"/>
    <property type="project" value="UniProtKB-UniRule"/>
</dbReference>
<feature type="binding site" evidence="10">
    <location>
        <begin position="17"/>
        <end position="24"/>
    </location>
    <ligand>
        <name>ATP</name>
        <dbReference type="ChEBI" id="CHEBI:30616"/>
    </ligand>
</feature>
<feature type="site" description="Interaction with substrate tRNA" evidence="10">
    <location>
        <position position="129"/>
    </location>
</feature>
<feature type="binding site" evidence="10">
    <location>
        <begin position="19"/>
        <end position="24"/>
    </location>
    <ligand>
        <name>substrate</name>
    </ligand>
</feature>
<dbReference type="AlphaFoldDB" id="A0A968GHF6"/>
<dbReference type="PANTHER" id="PTHR11088:SF60">
    <property type="entry name" value="TRNA DIMETHYLALLYLTRANSFERASE"/>
    <property type="match status" value="1"/>
</dbReference>
<reference evidence="14" key="1">
    <citation type="submission" date="2020-03" db="EMBL/GenBank/DDBJ databases">
        <title>Spirochaetal bacteria isolated from arthropods constitute a novel genus Entomospira genus novum within the order Spirochaetales.</title>
        <authorList>
            <person name="Grana-Miraglia L."/>
            <person name="Sikutova S."/>
            <person name="Fingerle V."/>
            <person name="Sing A."/>
            <person name="Castillo-Ramirez S."/>
            <person name="Margos G."/>
            <person name="Rudolf I."/>
        </authorList>
    </citation>
    <scope>NUCLEOTIDE SEQUENCE</scope>
    <source>
        <strain evidence="14">BR149</strain>
    </source>
</reference>
<evidence type="ECO:0000256" key="5">
    <source>
        <dbReference type="ARBA" id="ARBA00022694"/>
    </source>
</evidence>
<evidence type="ECO:0000256" key="8">
    <source>
        <dbReference type="ARBA" id="ARBA00022842"/>
    </source>
</evidence>
<comment type="caution">
    <text evidence="14">The sequence shown here is derived from an EMBL/GenBank/DDBJ whole genome shotgun (WGS) entry which is preliminary data.</text>
</comment>
<evidence type="ECO:0000256" key="6">
    <source>
        <dbReference type="ARBA" id="ARBA00022741"/>
    </source>
</evidence>
<name>A0A968GHF6_9SPIO</name>
<dbReference type="InterPro" id="IPR027417">
    <property type="entry name" value="P-loop_NTPase"/>
</dbReference>
<protein>
    <recommendedName>
        <fullName evidence="10">tRNA dimethylallyltransferase</fullName>
        <ecNumber evidence="10">2.5.1.75</ecNumber>
    </recommendedName>
    <alternativeName>
        <fullName evidence="10">Dimethylallyl diphosphate:tRNA dimethylallyltransferase</fullName>
        <shortName evidence="10">DMAPP:tRNA dimethylallyltransferase</shortName>
        <shortName evidence="10">DMATase</shortName>
    </alternativeName>
    <alternativeName>
        <fullName evidence="10">Isopentenyl-diphosphate:tRNA isopentenyltransferase</fullName>
        <shortName evidence="10">IPP transferase</shortName>
        <shortName evidence="10">IPPT</shortName>
        <shortName evidence="10">IPTase</shortName>
    </alternativeName>
</protein>
<keyword evidence="15" id="KW-1185">Reference proteome</keyword>
<comment type="catalytic activity">
    <reaction evidence="9 10 11">
        <text>adenosine(37) in tRNA + dimethylallyl diphosphate = N(6)-dimethylallyladenosine(37) in tRNA + diphosphate</text>
        <dbReference type="Rhea" id="RHEA:26482"/>
        <dbReference type="Rhea" id="RHEA-COMP:10162"/>
        <dbReference type="Rhea" id="RHEA-COMP:10375"/>
        <dbReference type="ChEBI" id="CHEBI:33019"/>
        <dbReference type="ChEBI" id="CHEBI:57623"/>
        <dbReference type="ChEBI" id="CHEBI:74411"/>
        <dbReference type="ChEBI" id="CHEBI:74415"/>
        <dbReference type="EC" id="2.5.1.75"/>
    </reaction>
</comment>
<comment type="caution">
    <text evidence="10">Lacks conserved residue(s) required for the propagation of feature annotation.</text>
</comment>
<dbReference type="PANTHER" id="PTHR11088">
    <property type="entry name" value="TRNA DIMETHYLALLYLTRANSFERASE"/>
    <property type="match status" value="1"/>
</dbReference>
<keyword evidence="8 10" id="KW-0460">Magnesium</keyword>
<dbReference type="EMBL" id="JAATLM010000001">
    <property type="protein sequence ID" value="NIZ68700.1"/>
    <property type="molecule type" value="Genomic_DNA"/>
</dbReference>
<evidence type="ECO:0000256" key="13">
    <source>
        <dbReference type="RuleBase" id="RU003785"/>
    </source>
</evidence>
<evidence type="ECO:0000256" key="7">
    <source>
        <dbReference type="ARBA" id="ARBA00022840"/>
    </source>
</evidence>
<feature type="site" description="Interaction with substrate tRNA" evidence="10">
    <location>
        <position position="107"/>
    </location>
</feature>
<dbReference type="SUPFAM" id="SSF52540">
    <property type="entry name" value="P-loop containing nucleoside triphosphate hydrolases"/>
    <property type="match status" value="2"/>
</dbReference>
<evidence type="ECO:0000256" key="10">
    <source>
        <dbReference type="HAMAP-Rule" id="MF_00185"/>
    </source>
</evidence>
<evidence type="ECO:0000256" key="11">
    <source>
        <dbReference type="RuleBase" id="RU003783"/>
    </source>
</evidence>
<keyword evidence="4 10" id="KW-0808">Transferase</keyword>
<evidence type="ECO:0000313" key="14">
    <source>
        <dbReference type="EMBL" id="NIZ68700.1"/>
    </source>
</evidence>
<proteinExistence type="inferred from homology"/>
<dbReference type="HAMAP" id="MF_00185">
    <property type="entry name" value="IPP_trans"/>
    <property type="match status" value="1"/>
</dbReference>
<dbReference type="InterPro" id="IPR018022">
    <property type="entry name" value="IPT"/>
</dbReference>
<dbReference type="Pfam" id="PF01715">
    <property type="entry name" value="IPPT"/>
    <property type="match status" value="1"/>
</dbReference>